<dbReference type="Pfam" id="PF03160">
    <property type="entry name" value="Calx-beta"/>
    <property type="match status" value="1"/>
</dbReference>
<dbReference type="InterPro" id="IPR013320">
    <property type="entry name" value="ConA-like_dom_sf"/>
</dbReference>
<evidence type="ECO:0000256" key="3">
    <source>
        <dbReference type="ARBA" id="ARBA00022737"/>
    </source>
</evidence>
<evidence type="ECO:0000256" key="4">
    <source>
        <dbReference type="ARBA" id="ARBA00022837"/>
    </source>
</evidence>
<dbReference type="Proteomes" id="UP001220610">
    <property type="component" value="Chromosome"/>
</dbReference>
<evidence type="ECO:0000259" key="6">
    <source>
        <dbReference type="PROSITE" id="PS51762"/>
    </source>
</evidence>
<dbReference type="GO" id="GO:0004553">
    <property type="term" value="F:hydrolase activity, hydrolyzing O-glycosyl compounds"/>
    <property type="evidence" value="ECO:0007669"/>
    <property type="project" value="InterPro"/>
</dbReference>
<dbReference type="EMBL" id="CP119311">
    <property type="protein sequence ID" value="WEK35782.1"/>
    <property type="molecule type" value="Genomic_DNA"/>
</dbReference>
<dbReference type="Pfam" id="PF00722">
    <property type="entry name" value="Glyco_hydro_16"/>
    <property type="match status" value="1"/>
</dbReference>
<gene>
    <name evidence="7" type="ORF">P0Y53_25125</name>
</gene>
<dbReference type="PANTHER" id="PTHR10963:SF55">
    <property type="entry name" value="GLYCOSIDE HYDROLASE FAMILY 16 PROTEIN"/>
    <property type="match status" value="1"/>
</dbReference>
<dbReference type="InterPro" id="IPR003644">
    <property type="entry name" value="Calx_beta"/>
</dbReference>
<organism evidence="7 8">
    <name type="scientific">Candidatus Pseudobacter hemicellulosilyticus</name>
    <dbReference type="NCBI Taxonomy" id="3121375"/>
    <lineage>
        <taxon>Bacteria</taxon>
        <taxon>Pseudomonadati</taxon>
        <taxon>Bacteroidota</taxon>
        <taxon>Chitinophagia</taxon>
        <taxon>Chitinophagales</taxon>
        <taxon>Chitinophagaceae</taxon>
        <taxon>Pseudobacter</taxon>
    </lineage>
</organism>
<dbReference type="CDD" id="cd08023">
    <property type="entry name" value="GH16_laminarinase_like"/>
    <property type="match status" value="1"/>
</dbReference>
<dbReference type="InterPro" id="IPR050546">
    <property type="entry name" value="Glycosyl_Hydrlase_16"/>
</dbReference>
<reference evidence="7" key="1">
    <citation type="submission" date="2023-03" db="EMBL/GenBank/DDBJ databases">
        <title>Andean soil-derived lignocellulolytic bacterial consortium as a source of novel taxa and putative plastic-active enzymes.</title>
        <authorList>
            <person name="Diaz-Garcia L."/>
            <person name="Chuvochina M."/>
            <person name="Feuerriegel G."/>
            <person name="Bunk B."/>
            <person name="Sproer C."/>
            <person name="Streit W.R."/>
            <person name="Rodriguez L.M."/>
            <person name="Overmann J."/>
            <person name="Jimenez D.J."/>
        </authorList>
    </citation>
    <scope>NUCLEOTIDE SEQUENCE</scope>
    <source>
        <strain evidence="7">MAG 7</strain>
    </source>
</reference>
<dbReference type="PROSITE" id="PS51257">
    <property type="entry name" value="PROKAR_LIPOPROTEIN"/>
    <property type="match status" value="1"/>
</dbReference>
<sequence length="403" mass="44158">MKYPLPKLFLPASFFILLLASAGCGKSGGGEQVTPKLSMSDLSVAEGNGGANIIEVVLTLDRASSQTVTVAASTIEGTAKAGEDYNPLNKLPVSFRPGETQVVIPVSIVGDDIREADETFQLRLENPVNAVMLKGTVTITLGNDDTRVPFSNTGYEAPTSYPGYTLAWSDEFTGSALDASNWVAETGDGCPNLCGWGNNELQYYMQPSSNLFLQDGKMIIEARAESYGGKNYSSSRIKTQGKRSFTFGRIDIRAILPYGKGIWPAVWMMPQNSVYGNWPTSGELDIMEHVGHELSRVHGTVHYGPGPQSISVSRSYDLPAGKFNDGFHVFSIEWEKDEIRWYVDNTLFSTFNKAAAGTNTYPFNEAFYLIVNLAVGGNWPGAPDAETSFPKWLILDYIRVYQR</sequence>
<dbReference type="GO" id="GO:0016020">
    <property type="term" value="C:membrane"/>
    <property type="evidence" value="ECO:0007669"/>
    <property type="project" value="InterPro"/>
</dbReference>
<dbReference type="AlphaFoldDB" id="A0AAJ6BH04"/>
<dbReference type="GO" id="GO:0005975">
    <property type="term" value="P:carbohydrate metabolic process"/>
    <property type="evidence" value="ECO:0007669"/>
    <property type="project" value="InterPro"/>
</dbReference>
<keyword evidence="3" id="KW-0677">Repeat</keyword>
<comment type="similarity">
    <text evidence="1">Belongs to the glycosyl hydrolase 16 family.</text>
</comment>
<name>A0AAJ6BH04_9BACT</name>
<evidence type="ECO:0000256" key="1">
    <source>
        <dbReference type="ARBA" id="ARBA00006865"/>
    </source>
</evidence>
<keyword evidence="4" id="KW-0106">Calcium</keyword>
<evidence type="ECO:0000313" key="7">
    <source>
        <dbReference type="EMBL" id="WEK35782.1"/>
    </source>
</evidence>
<dbReference type="Gene3D" id="2.60.40.2030">
    <property type="match status" value="1"/>
</dbReference>
<evidence type="ECO:0000256" key="5">
    <source>
        <dbReference type="SAM" id="SignalP"/>
    </source>
</evidence>
<evidence type="ECO:0000256" key="2">
    <source>
        <dbReference type="ARBA" id="ARBA00022729"/>
    </source>
</evidence>
<protein>
    <submittedName>
        <fullName evidence="7">Family 16 glycosylhydrolase</fullName>
    </submittedName>
</protein>
<proteinExistence type="inferred from homology"/>
<evidence type="ECO:0000313" key="8">
    <source>
        <dbReference type="Proteomes" id="UP001220610"/>
    </source>
</evidence>
<keyword evidence="2 5" id="KW-0732">Signal</keyword>
<dbReference type="Gene3D" id="2.60.120.200">
    <property type="match status" value="1"/>
</dbReference>
<feature type="domain" description="GH16" evidence="6">
    <location>
        <begin position="148"/>
        <end position="403"/>
    </location>
</feature>
<dbReference type="SUPFAM" id="SSF141072">
    <property type="entry name" value="CalX-like"/>
    <property type="match status" value="1"/>
</dbReference>
<dbReference type="SUPFAM" id="SSF49899">
    <property type="entry name" value="Concanavalin A-like lectins/glucanases"/>
    <property type="match status" value="1"/>
</dbReference>
<feature type="signal peptide" evidence="5">
    <location>
        <begin position="1"/>
        <end position="22"/>
    </location>
</feature>
<dbReference type="InterPro" id="IPR038081">
    <property type="entry name" value="CalX-like_sf"/>
</dbReference>
<dbReference type="SMART" id="SM00237">
    <property type="entry name" value="Calx_beta"/>
    <property type="match status" value="1"/>
</dbReference>
<dbReference type="PANTHER" id="PTHR10963">
    <property type="entry name" value="GLYCOSYL HYDROLASE-RELATED"/>
    <property type="match status" value="1"/>
</dbReference>
<accession>A0AAJ6BH04</accession>
<dbReference type="InterPro" id="IPR000757">
    <property type="entry name" value="Beta-glucanase-like"/>
</dbReference>
<feature type="chain" id="PRO_5042539805" evidence="5">
    <location>
        <begin position="23"/>
        <end position="403"/>
    </location>
</feature>
<dbReference type="GO" id="GO:0007154">
    <property type="term" value="P:cell communication"/>
    <property type="evidence" value="ECO:0007669"/>
    <property type="project" value="InterPro"/>
</dbReference>
<dbReference type="PROSITE" id="PS51762">
    <property type="entry name" value="GH16_2"/>
    <property type="match status" value="1"/>
</dbReference>